<dbReference type="InterPro" id="IPR050428">
    <property type="entry name" value="TCS_sensor_his_kinase"/>
</dbReference>
<dbReference type="PRINTS" id="PR00344">
    <property type="entry name" value="BCTRLSENSOR"/>
</dbReference>
<dbReference type="GO" id="GO:0005886">
    <property type="term" value="C:plasma membrane"/>
    <property type="evidence" value="ECO:0007669"/>
    <property type="project" value="TreeGrafter"/>
</dbReference>
<dbReference type="CDD" id="cd00082">
    <property type="entry name" value="HisKA"/>
    <property type="match status" value="1"/>
</dbReference>
<evidence type="ECO:0000313" key="14">
    <source>
        <dbReference type="EMBL" id="RAX41029.1"/>
    </source>
</evidence>
<dbReference type="PANTHER" id="PTHR45436:SF5">
    <property type="entry name" value="SENSOR HISTIDINE KINASE TRCS"/>
    <property type="match status" value="1"/>
</dbReference>
<feature type="transmembrane region" description="Helical" evidence="11">
    <location>
        <begin position="89"/>
        <end position="112"/>
    </location>
</feature>
<dbReference type="Gene3D" id="6.10.340.10">
    <property type="match status" value="1"/>
</dbReference>
<evidence type="ECO:0000256" key="4">
    <source>
        <dbReference type="ARBA" id="ARBA00022553"/>
    </source>
</evidence>
<gene>
    <name evidence="14" type="ORF">DQ393_14640</name>
</gene>
<dbReference type="SMART" id="SM00388">
    <property type="entry name" value="HisKA"/>
    <property type="match status" value="1"/>
</dbReference>
<feature type="domain" description="HAMP" evidence="13">
    <location>
        <begin position="113"/>
        <end position="167"/>
    </location>
</feature>
<proteinExistence type="predicted"/>
<dbReference type="SUPFAM" id="SSF55874">
    <property type="entry name" value="ATPase domain of HSP90 chaperone/DNA topoisomerase II/histidine kinase"/>
    <property type="match status" value="1"/>
</dbReference>
<keyword evidence="9" id="KW-0902">Two-component regulatory system</keyword>
<feature type="domain" description="Histidine kinase" evidence="12">
    <location>
        <begin position="175"/>
        <end position="389"/>
    </location>
</feature>
<keyword evidence="6 11" id="KW-0812">Transmembrane</keyword>
<dbReference type="SMART" id="SM00304">
    <property type="entry name" value="HAMP"/>
    <property type="match status" value="1"/>
</dbReference>
<protein>
    <recommendedName>
        <fullName evidence="3">histidine kinase</fullName>
        <ecNumber evidence="3">2.7.13.3</ecNumber>
    </recommendedName>
</protein>
<evidence type="ECO:0000256" key="10">
    <source>
        <dbReference type="ARBA" id="ARBA00023136"/>
    </source>
</evidence>
<evidence type="ECO:0000256" key="9">
    <source>
        <dbReference type="ARBA" id="ARBA00023012"/>
    </source>
</evidence>
<sequence length="399" mass="43468">MKIPRFPCLPLATLTAIVTAIMLLLSVGLTYLEVNWYASYLEKNITDALPPRAATAYTMLSENKVPDGDSLRILFEHLNSLTEPTDFKVQLSVLIGGLLSALICALIGIYLARRLASPLEELTLAADGLKSGDFSVRVAASHRSTREVASLVETFNALATGLETMEERLRFNNMAIAHELRTPLTILQGSLQGMIDGIFPMDRKIVSDLLLQVEGLGRIVEDLRTLSLAIGQKLVVERRRIDASQLAETVIASAKPMLDASKLRIETHLQPAWASADSPRLRQALLALLENACRYAADGGWLRCETERLPDESIVIRLLDRGPGFPQDMDAVAVNPFWRGDTSRSRATGGTGLGLSVVQAIAVAHGGYLEFANRPEGGAMVAIHLPASVEQERAHEPCQ</sequence>
<dbReference type="Pfam" id="PF02518">
    <property type="entry name" value="HATPase_c"/>
    <property type="match status" value="1"/>
</dbReference>
<dbReference type="SUPFAM" id="SSF158472">
    <property type="entry name" value="HAMP domain-like"/>
    <property type="match status" value="1"/>
</dbReference>
<dbReference type="Gene3D" id="1.10.287.130">
    <property type="match status" value="1"/>
</dbReference>
<reference evidence="14 15" key="1">
    <citation type="submission" date="2018-06" db="EMBL/GenBank/DDBJ databases">
        <title>Whole Genome Sequence of an efficient microsymbiont, Rhizobium tropici.</title>
        <authorList>
            <person name="Srinivasan R."/>
            <person name="Singh H.V."/>
            <person name="Srivastava R."/>
            <person name="Kumari B."/>
            <person name="Radhakrishna A."/>
        </authorList>
    </citation>
    <scope>NUCLEOTIDE SEQUENCE [LARGE SCALE GENOMIC DNA]</scope>
    <source>
        <strain evidence="14 15">IGFRI Rhizo-19</strain>
    </source>
</reference>
<keyword evidence="7 14" id="KW-0418">Kinase</keyword>
<comment type="caution">
    <text evidence="14">The sequence shown here is derived from an EMBL/GenBank/DDBJ whole genome shotgun (WGS) entry which is preliminary data.</text>
</comment>
<keyword evidence="8 11" id="KW-1133">Transmembrane helix</keyword>
<dbReference type="EC" id="2.7.13.3" evidence="3"/>
<dbReference type="SUPFAM" id="SSF47384">
    <property type="entry name" value="Homodimeric domain of signal transducing histidine kinase"/>
    <property type="match status" value="1"/>
</dbReference>
<comment type="subcellular location">
    <subcellularLocation>
        <location evidence="2">Membrane</location>
    </subcellularLocation>
</comment>
<dbReference type="EMBL" id="QMKK01000035">
    <property type="protein sequence ID" value="RAX41029.1"/>
    <property type="molecule type" value="Genomic_DNA"/>
</dbReference>
<feature type="transmembrane region" description="Helical" evidence="11">
    <location>
        <begin position="12"/>
        <end position="32"/>
    </location>
</feature>
<evidence type="ECO:0000256" key="2">
    <source>
        <dbReference type="ARBA" id="ARBA00004370"/>
    </source>
</evidence>
<dbReference type="Pfam" id="PF00672">
    <property type="entry name" value="HAMP"/>
    <property type="match status" value="1"/>
</dbReference>
<evidence type="ECO:0000256" key="1">
    <source>
        <dbReference type="ARBA" id="ARBA00000085"/>
    </source>
</evidence>
<evidence type="ECO:0000256" key="8">
    <source>
        <dbReference type="ARBA" id="ARBA00022989"/>
    </source>
</evidence>
<dbReference type="SMART" id="SM00387">
    <property type="entry name" value="HATPase_c"/>
    <property type="match status" value="1"/>
</dbReference>
<evidence type="ECO:0000259" key="13">
    <source>
        <dbReference type="PROSITE" id="PS50885"/>
    </source>
</evidence>
<organism evidence="14 15">
    <name type="scientific">Rhizobium tropici</name>
    <dbReference type="NCBI Taxonomy" id="398"/>
    <lineage>
        <taxon>Bacteria</taxon>
        <taxon>Pseudomonadati</taxon>
        <taxon>Pseudomonadota</taxon>
        <taxon>Alphaproteobacteria</taxon>
        <taxon>Hyphomicrobiales</taxon>
        <taxon>Rhizobiaceae</taxon>
        <taxon>Rhizobium/Agrobacterium group</taxon>
        <taxon>Rhizobium</taxon>
    </lineage>
</organism>
<evidence type="ECO:0000259" key="12">
    <source>
        <dbReference type="PROSITE" id="PS50109"/>
    </source>
</evidence>
<dbReference type="InterPro" id="IPR004358">
    <property type="entry name" value="Sig_transdc_His_kin-like_C"/>
</dbReference>
<evidence type="ECO:0000256" key="6">
    <source>
        <dbReference type="ARBA" id="ARBA00022692"/>
    </source>
</evidence>
<evidence type="ECO:0000256" key="5">
    <source>
        <dbReference type="ARBA" id="ARBA00022679"/>
    </source>
</evidence>
<name>A0A329YA77_RHITR</name>
<dbReference type="GO" id="GO:0000155">
    <property type="term" value="F:phosphorelay sensor kinase activity"/>
    <property type="evidence" value="ECO:0007669"/>
    <property type="project" value="InterPro"/>
</dbReference>
<evidence type="ECO:0000313" key="15">
    <source>
        <dbReference type="Proteomes" id="UP000251205"/>
    </source>
</evidence>
<dbReference type="InterPro" id="IPR003661">
    <property type="entry name" value="HisK_dim/P_dom"/>
</dbReference>
<dbReference type="PROSITE" id="PS50109">
    <property type="entry name" value="HIS_KIN"/>
    <property type="match status" value="1"/>
</dbReference>
<dbReference type="PANTHER" id="PTHR45436">
    <property type="entry name" value="SENSOR HISTIDINE KINASE YKOH"/>
    <property type="match status" value="1"/>
</dbReference>
<dbReference type="Pfam" id="PF00512">
    <property type="entry name" value="HisKA"/>
    <property type="match status" value="1"/>
</dbReference>
<dbReference type="InterPro" id="IPR003594">
    <property type="entry name" value="HATPase_dom"/>
</dbReference>
<dbReference type="Gene3D" id="3.30.565.10">
    <property type="entry name" value="Histidine kinase-like ATPase, C-terminal domain"/>
    <property type="match status" value="1"/>
</dbReference>
<keyword evidence="5" id="KW-0808">Transferase</keyword>
<dbReference type="CDD" id="cd06225">
    <property type="entry name" value="HAMP"/>
    <property type="match status" value="1"/>
</dbReference>
<dbReference type="InterPro" id="IPR005467">
    <property type="entry name" value="His_kinase_dom"/>
</dbReference>
<evidence type="ECO:0000256" key="7">
    <source>
        <dbReference type="ARBA" id="ARBA00022777"/>
    </source>
</evidence>
<comment type="catalytic activity">
    <reaction evidence="1">
        <text>ATP + protein L-histidine = ADP + protein N-phospho-L-histidine.</text>
        <dbReference type="EC" id="2.7.13.3"/>
    </reaction>
</comment>
<dbReference type="InterPro" id="IPR036890">
    <property type="entry name" value="HATPase_C_sf"/>
</dbReference>
<keyword evidence="10 11" id="KW-0472">Membrane</keyword>
<dbReference type="AlphaFoldDB" id="A0A329YA77"/>
<dbReference type="InterPro" id="IPR003660">
    <property type="entry name" value="HAMP_dom"/>
</dbReference>
<dbReference type="PROSITE" id="PS50885">
    <property type="entry name" value="HAMP"/>
    <property type="match status" value="1"/>
</dbReference>
<dbReference type="Proteomes" id="UP000251205">
    <property type="component" value="Unassembled WGS sequence"/>
</dbReference>
<accession>A0A329YA77</accession>
<dbReference type="InterPro" id="IPR036097">
    <property type="entry name" value="HisK_dim/P_sf"/>
</dbReference>
<dbReference type="RefSeq" id="WP_112342479.1">
    <property type="nucleotide sequence ID" value="NZ_QMKK01000035.1"/>
</dbReference>
<keyword evidence="4" id="KW-0597">Phosphoprotein</keyword>
<dbReference type="OrthoDB" id="9809766at2"/>
<evidence type="ECO:0000256" key="3">
    <source>
        <dbReference type="ARBA" id="ARBA00012438"/>
    </source>
</evidence>
<evidence type="ECO:0000256" key="11">
    <source>
        <dbReference type="SAM" id="Phobius"/>
    </source>
</evidence>